<dbReference type="EMBL" id="OMOQ01000003">
    <property type="protein sequence ID" value="SPH24250.1"/>
    <property type="molecule type" value="Genomic_DNA"/>
</dbReference>
<dbReference type="RefSeq" id="WP_108854287.1">
    <property type="nucleotide sequence ID" value="NZ_OMOQ01000003.1"/>
</dbReference>
<gene>
    <name evidence="2" type="ORF">DEA8626_03301</name>
</gene>
<reference evidence="2 3" key="1">
    <citation type="submission" date="2018-03" db="EMBL/GenBank/DDBJ databases">
        <authorList>
            <person name="Keele B.F."/>
        </authorList>
    </citation>
    <scope>NUCLEOTIDE SEQUENCE [LARGE SCALE GENOMIC DNA]</scope>
    <source>
        <strain evidence="2 3">CECT 8626</strain>
    </source>
</reference>
<dbReference type="AlphaFoldDB" id="A0A2R8BLK0"/>
<dbReference type="OrthoDB" id="8283038at2"/>
<protein>
    <recommendedName>
        <fullName evidence="4">Type I secretion protein</fullName>
    </recommendedName>
</protein>
<sequence length="653" mass="68765">MPLDRTTEAIAHFIGFFHLDTEAARMRAEYDAFRGRLEDAPEPGDLPEFNISVRAPYDLNGFDPGLKGLPSMPPAAEPSAAPVLALAESGSGGGAYSSSVSAEVSLPEAAAARAGPAELELHWYIPPPNSIVTVTVQSLTMSDNDLLTFGHGYEFIDPSVFTAELMELAEVAQELSLGISEIMEPGHVPSVNDVLDVFAEAMNLDGSAVEGAKVTVVYGEDANGIYVNGERVEEMPDFRENLPKSMREDEDEASEDDAEDNPFAVEPGHHVSTGENLSTNEAYIGISWVDADVIAVAGDVVRLDLISQVNVLINNDSGYYGGSPSHAINAAQIQLMSSQPADAATPAAADDPVFPRHWQVERIDGDVVLLNWLQQHIFATDNDRAEIEFSGSNTSIGLGGNTLGNFASLVELGFYYDLIIVGGNMITFNFIEQINVLLDSDAIEGAEWATGGVESGDNYLQNSATISTTGIDTVTAMTDLFRAEVEALANGAGSISATLAGDALFEGKDTLSVLYISGDLIKVNALQQLNYVGDADQVNLALEDFVAANGDVTVNTGSNALLNDAYIEDAGIDSVVLAGGDVYSDALIYQAELIDTNAVPDGVALAALTNEAVAAFLASDMIDPDTSLADDGAGAQPMSSDSGSLDVMQSVLA</sequence>
<proteinExistence type="predicted"/>
<accession>A0A2R8BLK0</accession>
<keyword evidence="3" id="KW-1185">Reference proteome</keyword>
<evidence type="ECO:0008006" key="4">
    <source>
        <dbReference type="Google" id="ProtNLM"/>
    </source>
</evidence>
<evidence type="ECO:0000256" key="1">
    <source>
        <dbReference type="SAM" id="MobiDB-lite"/>
    </source>
</evidence>
<feature type="region of interest" description="Disordered" evidence="1">
    <location>
        <begin position="245"/>
        <end position="274"/>
    </location>
</feature>
<dbReference type="Proteomes" id="UP000244924">
    <property type="component" value="Unassembled WGS sequence"/>
</dbReference>
<evidence type="ECO:0000313" key="3">
    <source>
        <dbReference type="Proteomes" id="UP000244924"/>
    </source>
</evidence>
<organism evidence="2 3">
    <name type="scientific">Albidovulum aquaemixtae</name>
    <dbReference type="NCBI Taxonomy" id="1542388"/>
    <lineage>
        <taxon>Bacteria</taxon>
        <taxon>Pseudomonadati</taxon>
        <taxon>Pseudomonadota</taxon>
        <taxon>Alphaproteobacteria</taxon>
        <taxon>Rhodobacterales</taxon>
        <taxon>Paracoccaceae</taxon>
        <taxon>Albidovulum</taxon>
    </lineage>
</organism>
<evidence type="ECO:0000313" key="2">
    <source>
        <dbReference type="EMBL" id="SPH24250.1"/>
    </source>
</evidence>
<feature type="compositionally biased region" description="Acidic residues" evidence="1">
    <location>
        <begin position="248"/>
        <end position="260"/>
    </location>
</feature>
<name>A0A2R8BLK0_9RHOB</name>